<sequence>MLRTVSRVVAICDDCGTTASDEDATVLAFADEADAFWVVTSEYGPDGYGAWSLLPGGGLVCHACYARSLCGDSGHDWHVYPCQCAAADQPSGCSELVRVCRRCDTAMTTHRDGGGQR</sequence>
<accession>A0ABW3FZW5</accession>
<organism evidence="1 2">
    <name type="scientific">Saccharopolyspora rosea</name>
    <dbReference type="NCBI Taxonomy" id="524884"/>
    <lineage>
        <taxon>Bacteria</taxon>
        <taxon>Bacillati</taxon>
        <taxon>Actinomycetota</taxon>
        <taxon>Actinomycetes</taxon>
        <taxon>Pseudonocardiales</taxon>
        <taxon>Pseudonocardiaceae</taxon>
        <taxon>Saccharopolyspora</taxon>
    </lineage>
</organism>
<keyword evidence="2" id="KW-1185">Reference proteome</keyword>
<name>A0ABW3FZW5_9PSEU</name>
<dbReference type="RefSeq" id="WP_263249216.1">
    <property type="nucleotide sequence ID" value="NZ_BAABLT010000002.1"/>
</dbReference>
<dbReference type="Proteomes" id="UP001597018">
    <property type="component" value="Unassembled WGS sequence"/>
</dbReference>
<evidence type="ECO:0000313" key="2">
    <source>
        <dbReference type="Proteomes" id="UP001597018"/>
    </source>
</evidence>
<reference evidence="2" key="1">
    <citation type="journal article" date="2019" name="Int. J. Syst. Evol. Microbiol.">
        <title>The Global Catalogue of Microorganisms (GCM) 10K type strain sequencing project: providing services to taxonomists for standard genome sequencing and annotation.</title>
        <authorList>
            <consortium name="The Broad Institute Genomics Platform"/>
            <consortium name="The Broad Institute Genome Sequencing Center for Infectious Disease"/>
            <person name="Wu L."/>
            <person name="Ma J."/>
        </authorList>
    </citation>
    <scope>NUCLEOTIDE SEQUENCE [LARGE SCALE GENOMIC DNA]</scope>
    <source>
        <strain evidence="2">CCUG 56401</strain>
    </source>
</reference>
<gene>
    <name evidence="1" type="ORF">ACFQ16_28860</name>
</gene>
<dbReference type="EMBL" id="JBHTIW010000042">
    <property type="protein sequence ID" value="MFD0923776.1"/>
    <property type="molecule type" value="Genomic_DNA"/>
</dbReference>
<proteinExistence type="predicted"/>
<evidence type="ECO:0000313" key="1">
    <source>
        <dbReference type="EMBL" id="MFD0923776.1"/>
    </source>
</evidence>
<comment type="caution">
    <text evidence="1">The sequence shown here is derived from an EMBL/GenBank/DDBJ whole genome shotgun (WGS) entry which is preliminary data.</text>
</comment>
<protein>
    <submittedName>
        <fullName evidence="1">Uncharacterized protein</fullName>
    </submittedName>
</protein>